<comment type="subcellular location">
    <subcellularLocation>
        <location evidence="1">Secreted</location>
    </subcellularLocation>
</comment>
<dbReference type="Pfam" id="PF02221">
    <property type="entry name" value="E1_DerP2_DerF2"/>
    <property type="match status" value="1"/>
</dbReference>
<evidence type="ECO:0000256" key="2">
    <source>
        <dbReference type="ARBA" id="ARBA00006370"/>
    </source>
</evidence>
<evidence type="ECO:0000256" key="1">
    <source>
        <dbReference type="ARBA" id="ARBA00004613"/>
    </source>
</evidence>
<dbReference type="Proteomes" id="UP000286415">
    <property type="component" value="Unassembled WGS sequence"/>
</dbReference>
<dbReference type="InterPro" id="IPR003172">
    <property type="entry name" value="ML_dom"/>
</dbReference>
<sequence length="149" mass="15982">MKLFHLLMCSLALFGAGITDEVSFSDCGSTGAGVTAVELIPCDDEPCALTRGSVYIVRTAFVAYTDVESTGFTVQGTIGSQPMWIAEPINGLCLYVFPRCPIEAGKSYVYGYAGAVPPDFPLGLTNLRWELLCPGGRSFVCIEIPVWVV</sequence>
<dbReference type="GO" id="GO:0005576">
    <property type="term" value="C:extracellular region"/>
    <property type="evidence" value="ECO:0007669"/>
    <property type="project" value="UniProtKB-SubCell"/>
</dbReference>
<dbReference type="OrthoDB" id="6489092at2759"/>
<evidence type="ECO:0000256" key="3">
    <source>
        <dbReference type="ARBA" id="ARBA00022525"/>
    </source>
</evidence>
<feature type="chain" id="PRO_5035900174" evidence="4">
    <location>
        <begin position="20"/>
        <end position="149"/>
    </location>
</feature>
<feature type="signal peptide" evidence="4">
    <location>
        <begin position="1"/>
        <end position="19"/>
    </location>
</feature>
<keyword evidence="3" id="KW-0964">Secreted</keyword>
<feature type="domain" description="MD-2-related lipid-recognition" evidence="5">
    <location>
        <begin position="24"/>
        <end position="146"/>
    </location>
</feature>
<proteinExistence type="inferred from homology"/>
<evidence type="ECO:0000313" key="6">
    <source>
        <dbReference type="EMBL" id="KAG5454505.1"/>
    </source>
</evidence>
<dbReference type="InterPro" id="IPR014756">
    <property type="entry name" value="Ig_E-set"/>
</dbReference>
<protein>
    <submittedName>
        <fullName evidence="6">Phosphatidylglycerol/phosphatidylinositol transfer protein</fullName>
    </submittedName>
</protein>
<dbReference type="EMBL" id="NIRI02000005">
    <property type="protein sequence ID" value="KAG5454505.1"/>
    <property type="molecule type" value="Genomic_DNA"/>
</dbReference>
<dbReference type="FunFam" id="2.60.40.770:FF:000001">
    <property type="entry name" value="NPC intracellular cholesterol transporter 2"/>
    <property type="match status" value="1"/>
</dbReference>
<comment type="caution">
    <text evidence="6">The sequence shown here is derived from an EMBL/GenBank/DDBJ whole genome shotgun (WGS) entry which is preliminary data.</text>
</comment>
<name>A0A8T1N075_CLOSI</name>
<dbReference type="Gene3D" id="2.60.40.770">
    <property type="match status" value="1"/>
</dbReference>
<dbReference type="SMART" id="SM00737">
    <property type="entry name" value="ML"/>
    <property type="match status" value="1"/>
</dbReference>
<evidence type="ECO:0000259" key="5">
    <source>
        <dbReference type="SMART" id="SM00737"/>
    </source>
</evidence>
<evidence type="ECO:0000313" key="7">
    <source>
        <dbReference type="Proteomes" id="UP000286415"/>
    </source>
</evidence>
<comment type="similarity">
    <text evidence="2">Belongs to the NPC2 family.</text>
</comment>
<gene>
    <name evidence="6" type="ORF">CSKR_203637</name>
</gene>
<keyword evidence="7" id="KW-1185">Reference proteome</keyword>
<reference evidence="6 7" key="2">
    <citation type="journal article" date="2021" name="Genomics">
        <title>High-quality reference genome for Clonorchis sinensis.</title>
        <authorList>
            <person name="Young N.D."/>
            <person name="Stroehlein A.J."/>
            <person name="Kinkar L."/>
            <person name="Wang T."/>
            <person name="Sohn W.M."/>
            <person name="Chang B.C.H."/>
            <person name="Kaur P."/>
            <person name="Weisz D."/>
            <person name="Dudchenko O."/>
            <person name="Aiden E.L."/>
            <person name="Korhonen P.K."/>
            <person name="Gasser R.B."/>
        </authorList>
    </citation>
    <scope>NUCLEOTIDE SEQUENCE [LARGE SCALE GENOMIC DNA]</scope>
    <source>
        <strain evidence="6">Cs-k2</strain>
    </source>
</reference>
<accession>A0A8T1N075</accession>
<organism evidence="6 7">
    <name type="scientific">Clonorchis sinensis</name>
    <name type="common">Chinese liver fluke</name>
    <dbReference type="NCBI Taxonomy" id="79923"/>
    <lineage>
        <taxon>Eukaryota</taxon>
        <taxon>Metazoa</taxon>
        <taxon>Spiralia</taxon>
        <taxon>Lophotrochozoa</taxon>
        <taxon>Platyhelminthes</taxon>
        <taxon>Trematoda</taxon>
        <taxon>Digenea</taxon>
        <taxon>Opisthorchiida</taxon>
        <taxon>Opisthorchiata</taxon>
        <taxon>Opisthorchiidae</taxon>
        <taxon>Clonorchis</taxon>
    </lineage>
</organism>
<dbReference type="AlphaFoldDB" id="A0A8T1N075"/>
<reference evidence="6 7" key="1">
    <citation type="journal article" date="2018" name="Biotechnol. Adv.">
        <title>Improved genomic resources and new bioinformatic workflow for the carcinogenic parasite Clonorchis sinensis: Biotechnological implications.</title>
        <authorList>
            <person name="Wang D."/>
            <person name="Korhonen P.K."/>
            <person name="Gasser R.B."/>
            <person name="Young N.D."/>
        </authorList>
    </citation>
    <scope>NUCLEOTIDE SEQUENCE [LARGE SCALE GENOMIC DNA]</scope>
    <source>
        <strain evidence="6">Cs-k2</strain>
    </source>
</reference>
<evidence type="ECO:0000256" key="4">
    <source>
        <dbReference type="SAM" id="SignalP"/>
    </source>
</evidence>
<dbReference type="SUPFAM" id="SSF81296">
    <property type="entry name" value="E set domains"/>
    <property type="match status" value="1"/>
</dbReference>
<keyword evidence="4" id="KW-0732">Signal</keyword>